<dbReference type="PROSITE" id="PS51352">
    <property type="entry name" value="THIOREDOXIN_2"/>
    <property type="match status" value="1"/>
</dbReference>
<dbReference type="GeneID" id="114867580"/>
<dbReference type="InterPro" id="IPR017937">
    <property type="entry name" value="Thioredoxin_CS"/>
</dbReference>
<gene>
    <name evidence="5" type="primary">txn</name>
</gene>
<dbReference type="PANTHER" id="PTHR46115">
    <property type="entry name" value="THIOREDOXIN-LIKE PROTEIN 1"/>
    <property type="match status" value="1"/>
</dbReference>
<dbReference type="CTD" id="436734"/>
<dbReference type="InterPro" id="IPR036249">
    <property type="entry name" value="Thioredoxin-like_sf"/>
</dbReference>
<accession>A0A8M1H1V4</accession>
<evidence type="ECO:0000313" key="4">
    <source>
        <dbReference type="Proteomes" id="UP000515150"/>
    </source>
</evidence>
<proteinExistence type="predicted"/>
<name>A0A8M1H1V4_BETSP</name>
<dbReference type="Gene3D" id="3.40.30.10">
    <property type="entry name" value="Glutaredoxin"/>
    <property type="match status" value="1"/>
</dbReference>
<evidence type="ECO:0000313" key="5">
    <source>
        <dbReference type="RefSeq" id="XP_040923532.1"/>
    </source>
</evidence>
<evidence type="ECO:0000256" key="2">
    <source>
        <dbReference type="ARBA" id="ARBA00023284"/>
    </source>
</evidence>
<sequence length="148" mass="15851">MNDAALFAHTDHLGGSDANGMGLANQCFQLPDLGCGPSAAGRALDASGWDDFKKILKEAGDKLVVVDFTATWCGPCKQIGPIFVKMSEDPANKDIVFLKVDVDEAEDVSSSCGISCMPTFHFYKNGEKVDEFSGANAKQLSEALEKNR</sequence>
<organism evidence="4 5">
    <name type="scientific">Betta splendens</name>
    <name type="common">Siamese fighting fish</name>
    <dbReference type="NCBI Taxonomy" id="158456"/>
    <lineage>
        <taxon>Eukaryota</taxon>
        <taxon>Metazoa</taxon>
        <taxon>Chordata</taxon>
        <taxon>Craniata</taxon>
        <taxon>Vertebrata</taxon>
        <taxon>Euteleostomi</taxon>
        <taxon>Actinopterygii</taxon>
        <taxon>Neopterygii</taxon>
        <taxon>Teleostei</taxon>
        <taxon>Neoteleostei</taxon>
        <taxon>Acanthomorphata</taxon>
        <taxon>Anabantaria</taxon>
        <taxon>Anabantiformes</taxon>
        <taxon>Anabantoidei</taxon>
        <taxon>Osphronemidae</taxon>
        <taxon>Betta</taxon>
    </lineage>
</organism>
<dbReference type="CDD" id="cd02947">
    <property type="entry name" value="TRX_family"/>
    <property type="match status" value="1"/>
</dbReference>
<feature type="domain" description="Thioredoxin" evidence="3">
    <location>
        <begin position="24"/>
        <end position="148"/>
    </location>
</feature>
<keyword evidence="4" id="KW-1185">Reference proteome</keyword>
<dbReference type="FunFam" id="3.40.30.10:FF:000245">
    <property type="entry name" value="Thioredoxin"/>
    <property type="match status" value="1"/>
</dbReference>
<dbReference type="SUPFAM" id="SSF52833">
    <property type="entry name" value="Thioredoxin-like"/>
    <property type="match status" value="1"/>
</dbReference>
<protein>
    <submittedName>
        <fullName evidence="5">Thioredoxin isoform X1</fullName>
    </submittedName>
</protein>
<dbReference type="Proteomes" id="UP000515150">
    <property type="component" value="Chromosome 2"/>
</dbReference>
<keyword evidence="1" id="KW-1015">Disulfide bond</keyword>
<evidence type="ECO:0000259" key="3">
    <source>
        <dbReference type="PROSITE" id="PS51352"/>
    </source>
</evidence>
<dbReference type="PROSITE" id="PS00194">
    <property type="entry name" value="THIOREDOXIN_1"/>
    <property type="match status" value="1"/>
</dbReference>
<dbReference type="PRINTS" id="PR00421">
    <property type="entry name" value="THIOREDOXIN"/>
</dbReference>
<dbReference type="Pfam" id="PF00085">
    <property type="entry name" value="Thioredoxin"/>
    <property type="match status" value="1"/>
</dbReference>
<dbReference type="InterPro" id="IPR013766">
    <property type="entry name" value="Thioredoxin_domain"/>
</dbReference>
<dbReference type="AlphaFoldDB" id="A0A8M1H1V4"/>
<keyword evidence="2" id="KW-0676">Redox-active center</keyword>
<evidence type="ECO:0000256" key="1">
    <source>
        <dbReference type="ARBA" id="ARBA00023157"/>
    </source>
</evidence>
<dbReference type="RefSeq" id="XP_040923532.1">
    <property type="nucleotide sequence ID" value="XM_041067598.2"/>
</dbReference>
<reference evidence="5" key="1">
    <citation type="submission" date="2025-08" db="UniProtKB">
        <authorList>
            <consortium name="RefSeq"/>
        </authorList>
    </citation>
    <scope>IDENTIFICATION</scope>
</reference>
<dbReference type="OrthoDB" id="2121326at2759"/>